<feature type="domain" description="PRC-barrel" evidence="2">
    <location>
        <begin position="34"/>
        <end position="85"/>
    </location>
</feature>
<gene>
    <name evidence="3" type="ORF">I4Q42_02530</name>
</gene>
<keyword evidence="4" id="KW-1185">Reference proteome</keyword>
<organism evidence="3 4">
    <name type="scientific">Caulobacter hibisci</name>
    <dbReference type="NCBI Taxonomy" id="2035993"/>
    <lineage>
        <taxon>Bacteria</taxon>
        <taxon>Pseudomonadati</taxon>
        <taxon>Pseudomonadota</taxon>
        <taxon>Alphaproteobacteria</taxon>
        <taxon>Caulobacterales</taxon>
        <taxon>Caulobacteraceae</taxon>
        <taxon>Caulobacter</taxon>
    </lineage>
</organism>
<evidence type="ECO:0000313" key="3">
    <source>
        <dbReference type="EMBL" id="MBI1682538.1"/>
    </source>
</evidence>
<dbReference type="EMBL" id="JADWOX010000001">
    <property type="protein sequence ID" value="MBI1682538.1"/>
    <property type="molecule type" value="Genomic_DNA"/>
</dbReference>
<evidence type="ECO:0000313" key="4">
    <source>
        <dbReference type="Proteomes" id="UP000639859"/>
    </source>
</evidence>
<comment type="caution">
    <text evidence="3">The sequence shown here is derived from an EMBL/GenBank/DDBJ whole genome shotgun (WGS) entry which is preliminary data.</text>
</comment>
<dbReference type="InterPro" id="IPR011033">
    <property type="entry name" value="PRC_barrel-like_sf"/>
</dbReference>
<proteinExistence type="predicted"/>
<dbReference type="RefSeq" id="WP_198574480.1">
    <property type="nucleotide sequence ID" value="NZ_JADWOX010000001.1"/>
</dbReference>
<feature type="signal peptide" evidence="1">
    <location>
        <begin position="1"/>
        <end position="20"/>
    </location>
</feature>
<keyword evidence="1" id="KW-0732">Signal</keyword>
<dbReference type="SUPFAM" id="SSF50346">
    <property type="entry name" value="PRC-barrel domain"/>
    <property type="match status" value="1"/>
</dbReference>
<sequence>MKHIAPIALSLTLIASGAMAQAIARDEALAAKGAFTVGQIEDADVIDSANKKAGEVEHVILDAAGKPTAVIIEIDRVGPDKKVSVALADISVAPEAGDPNDYLVRTKLTKDQLTNLPEWKP</sequence>
<name>A0ABS0SSJ3_9CAUL</name>
<reference evidence="3 4" key="1">
    <citation type="submission" date="2020-11" db="EMBL/GenBank/DDBJ databases">
        <title>genome sequence of strain KACC 18849.</title>
        <authorList>
            <person name="Gao J."/>
            <person name="Zhang X."/>
        </authorList>
    </citation>
    <scope>NUCLEOTIDE SEQUENCE [LARGE SCALE GENOMIC DNA]</scope>
    <source>
        <strain evidence="3 4">KACC 18849</strain>
    </source>
</reference>
<feature type="chain" id="PRO_5046698478" evidence="1">
    <location>
        <begin position="21"/>
        <end position="121"/>
    </location>
</feature>
<evidence type="ECO:0000259" key="2">
    <source>
        <dbReference type="Pfam" id="PF05239"/>
    </source>
</evidence>
<dbReference type="Proteomes" id="UP000639859">
    <property type="component" value="Unassembled WGS sequence"/>
</dbReference>
<accession>A0ABS0SSJ3</accession>
<dbReference type="Gene3D" id="2.30.30.240">
    <property type="entry name" value="PRC-barrel domain"/>
    <property type="match status" value="1"/>
</dbReference>
<dbReference type="InterPro" id="IPR027275">
    <property type="entry name" value="PRC-brl_dom"/>
</dbReference>
<dbReference type="Pfam" id="PF05239">
    <property type="entry name" value="PRC"/>
    <property type="match status" value="1"/>
</dbReference>
<protein>
    <submittedName>
        <fullName evidence="3">PRC-barrel domain-containing protein</fullName>
    </submittedName>
</protein>
<evidence type="ECO:0000256" key="1">
    <source>
        <dbReference type="SAM" id="SignalP"/>
    </source>
</evidence>